<evidence type="ECO:0000313" key="1">
    <source>
        <dbReference type="EMBL" id="BAO29977.1"/>
    </source>
</evidence>
<keyword evidence="2" id="KW-1185">Reference proteome</keyword>
<name>W0SGB0_9PROT</name>
<proteinExistence type="predicted"/>
<dbReference type="RefSeq" id="WP_041099213.1">
    <property type="nucleotide sequence ID" value="NZ_AP012547.1"/>
</dbReference>
<evidence type="ECO:0000313" key="2">
    <source>
        <dbReference type="Proteomes" id="UP000031637"/>
    </source>
</evidence>
<organism evidence="1 2">
    <name type="scientific">Sulfuritalea hydrogenivorans sk43H</name>
    <dbReference type="NCBI Taxonomy" id="1223802"/>
    <lineage>
        <taxon>Bacteria</taxon>
        <taxon>Pseudomonadati</taxon>
        <taxon>Pseudomonadota</taxon>
        <taxon>Betaproteobacteria</taxon>
        <taxon>Nitrosomonadales</taxon>
        <taxon>Sterolibacteriaceae</taxon>
        <taxon>Sulfuritalea</taxon>
    </lineage>
</organism>
<dbReference type="KEGG" id="shd:SUTH_02187"/>
<dbReference type="EMBL" id="AP012547">
    <property type="protein sequence ID" value="BAO29977.1"/>
    <property type="molecule type" value="Genomic_DNA"/>
</dbReference>
<dbReference type="OrthoDB" id="9133279at2"/>
<dbReference type="InterPro" id="IPR032314">
    <property type="entry name" value="DUF4845"/>
</dbReference>
<protein>
    <recommendedName>
        <fullName evidence="3">Transmembrane protein</fullName>
    </recommendedName>
</protein>
<dbReference type="AlphaFoldDB" id="W0SGB0"/>
<accession>W0SGB0</accession>
<dbReference type="HOGENOM" id="CLU_149778_0_1_4"/>
<reference evidence="1 2" key="1">
    <citation type="journal article" date="2014" name="Syst. Appl. Microbiol.">
        <title>Complete genomes of freshwater sulfur oxidizers Sulfuricella denitrificans skB26 and Sulfuritalea hydrogenivorans sk43H: genetic insights into the sulfur oxidation pathway of betaproteobacteria.</title>
        <authorList>
            <person name="Watanabe T."/>
            <person name="Kojima H."/>
            <person name="Fukui M."/>
        </authorList>
    </citation>
    <scope>NUCLEOTIDE SEQUENCE [LARGE SCALE GENOMIC DNA]</scope>
    <source>
        <strain evidence="1">DSM22779</strain>
    </source>
</reference>
<dbReference type="Proteomes" id="UP000031637">
    <property type="component" value="Chromosome"/>
</dbReference>
<sequence length="120" mass="12851">MKYQRGISLNTLLLGGAALALVALLAMKAIPPWIEYGNLVKAVKGTAGDASLKTATVTQVRAAFGRRADMDDVKSVKPEDLEITKEGGELVISFKYESKVPLFSNVSLVFDFEGSSSAQQ</sequence>
<dbReference type="Pfam" id="PF16137">
    <property type="entry name" value="DUF4845"/>
    <property type="match status" value="1"/>
</dbReference>
<evidence type="ECO:0008006" key="3">
    <source>
        <dbReference type="Google" id="ProtNLM"/>
    </source>
</evidence>
<dbReference type="STRING" id="1223802.SUTH_02187"/>
<gene>
    <name evidence="1" type="ORF">SUTH_02187</name>
</gene>